<dbReference type="InterPro" id="IPR036259">
    <property type="entry name" value="MFS_trans_sf"/>
</dbReference>
<feature type="transmembrane region" description="Helical" evidence="7">
    <location>
        <begin position="80"/>
        <end position="99"/>
    </location>
</feature>
<feature type="domain" description="Major facilitator superfamily (MFS) profile" evidence="8">
    <location>
        <begin position="14"/>
        <end position="402"/>
    </location>
</feature>
<dbReference type="Pfam" id="PF07690">
    <property type="entry name" value="MFS_1"/>
    <property type="match status" value="1"/>
</dbReference>
<evidence type="ECO:0000256" key="3">
    <source>
        <dbReference type="ARBA" id="ARBA00022475"/>
    </source>
</evidence>
<dbReference type="InterPro" id="IPR020846">
    <property type="entry name" value="MFS_dom"/>
</dbReference>
<feature type="transmembrane region" description="Helical" evidence="7">
    <location>
        <begin position="315"/>
        <end position="337"/>
    </location>
</feature>
<dbReference type="PANTHER" id="PTHR43124">
    <property type="entry name" value="PURINE EFFLUX PUMP PBUE"/>
    <property type="match status" value="1"/>
</dbReference>
<dbReference type="InterPro" id="IPR011701">
    <property type="entry name" value="MFS"/>
</dbReference>
<evidence type="ECO:0000256" key="4">
    <source>
        <dbReference type="ARBA" id="ARBA00022692"/>
    </source>
</evidence>
<evidence type="ECO:0000256" key="2">
    <source>
        <dbReference type="ARBA" id="ARBA00022448"/>
    </source>
</evidence>
<feature type="transmembrane region" description="Helical" evidence="7">
    <location>
        <begin position="377"/>
        <end position="397"/>
    </location>
</feature>
<keyword evidence="3" id="KW-1003">Cell membrane</keyword>
<dbReference type="Gene3D" id="1.20.1250.20">
    <property type="entry name" value="MFS general substrate transporter like domains"/>
    <property type="match status" value="2"/>
</dbReference>
<dbReference type="PANTHER" id="PTHR43124:SF3">
    <property type="entry name" value="CHLORAMPHENICOL EFFLUX PUMP RV0191"/>
    <property type="match status" value="1"/>
</dbReference>
<dbReference type="RefSeq" id="WP_311818314.1">
    <property type="nucleotide sequence ID" value="NZ_JARQBN010000001.1"/>
</dbReference>
<evidence type="ECO:0000256" key="1">
    <source>
        <dbReference type="ARBA" id="ARBA00004651"/>
    </source>
</evidence>
<dbReference type="Proteomes" id="UP001265301">
    <property type="component" value="Unassembled WGS sequence"/>
</dbReference>
<reference evidence="9 10" key="1">
    <citation type="submission" date="2023-03" db="EMBL/GenBank/DDBJ databases">
        <authorList>
            <person name="Shen W."/>
            <person name="Cai J."/>
        </authorList>
    </citation>
    <scope>NUCLEOTIDE SEQUENCE [LARGE SCALE GENOMIC DNA]</scope>
    <source>
        <strain evidence="9 10">B101</strain>
    </source>
</reference>
<dbReference type="EMBL" id="JARQBN010000001">
    <property type="protein sequence ID" value="MDT2827085.1"/>
    <property type="molecule type" value="Genomic_DNA"/>
</dbReference>
<evidence type="ECO:0000256" key="6">
    <source>
        <dbReference type="ARBA" id="ARBA00023136"/>
    </source>
</evidence>
<feature type="transmembrane region" description="Helical" evidence="7">
    <location>
        <begin position="16"/>
        <end position="37"/>
    </location>
</feature>
<sequence length="411" mass="45280">MKEIIIGKTGISKDLFWGYVGLIIFMLGATIETSWFSSYLTNIGFQVKLASLLFSGYGLFVAFFSWISSFLVNRFSEKKVMMGSMLISFLSTVILVLGLSSNHALLIFLGYMLRGAVYPLFAYAFLVMVTLQTPASNLGKGTSWFWLCFNLGMTILGPVFASRLLQYFQVNSLFLLGNFFVLLGGTCSLFCCPGGQRIASTHSIVNEMQEGIRILKRQPRLFLGLVVKAINNIGQFGFVIMMPIFLLQHSFSLVQWSSAWALCYIVNSFAGIIFGSLGDKYGWQKIVTLFSGTITGFSCLLLAIVTNYFPGNYLLLVFSFIIFAVGIAAFGPLSALIPSMVPDKKVIAISVLNLGSGLSNLCGPILITLLFQQYGGNVTLIVFALLYFFASFLSIFLKESGQNLQEKISSN</sequence>
<feature type="transmembrane region" description="Helical" evidence="7">
    <location>
        <begin position="49"/>
        <end position="68"/>
    </location>
</feature>
<name>A0ABU3FM93_9ENTE</name>
<keyword evidence="10" id="KW-1185">Reference proteome</keyword>
<keyword evidence="6 7" id="KW-0472">Membrane</keyword>
<evidence type="ECO:0000259" key="8">
    <source>
        <dbReference type="PROSITE" id="PS50850"/>
    </source>
</evidence>
<gene>
    <name evidence="9" type="ORF">P7H59_01315</name>
</gene>
<evidence type="ECO:0000313" key="9">
    <source>
        <dbReference type="EMBL" id="MDT2827085.1"/>
    </source>
</evidence>
<organism evidence="9 10">
    <name type="scientific">Enterococcus viikkiensis</name>
    <dbReference type="NCBI Taxonomy" id="930854"/>
    <lineage>
        <taxon>Bacteria</taxon>
        <taxon>Bacillati</taxon>
        <taxon>Bacillota</taxon>
        <taxon>Bacilli</taxon>
        <taxon>Lactobacillales</taxon>
        <taxon>Enterococcaceae</taxon>
        <taxon>Enterococcus</taxon>
    </lineage>
</organism>
<protein>
    <submittedName>
        <fullName evidence="9">MFS transporter</fullName>
    </submittedName>
</protein>
<evidence type="ECO:0000313" key="10">
    <source>
        <dbReference type="Proteomes" id="UP001265301"/>
    </source>
</evidence>
<feature type="transmembrane region" description="Helical" evidence="7">
    <location>
        <begin position="253"/>
        <end position="274"/>
    </location>
</feature>
<keyword evidence="4 7" id="KW-0812">Transmembrane</keyword>
<evidence type="ECO:0000256" key="5">
    <source>
        <dbReference type="ARBA" id="ARBA00022989"/>
    </source>
</evidence>
<evidence type="ECO:0000256" key="7">
    <source>
        <dbReference type="SAM" id="Phobius"/>
    </source>
</evidence>
<comment type="caution">
    <text evidence="9">The sequence shown here is derived from an EMBL/GenBank/DDBJ whole genome shotgun (WGS) entry which is preliminary data.</text>
</comment>
<dbReference type="PROSITE" id="PS50850">
    <property type="entry name" value="MFS"/>
    <property type="match status" value="1"/>
</dbReference>
<feature type="transmembrane region" description="Helical" evidence="7">
    <location>
        <begin position="286"/>
        <end position="309"/>
    </location>
</feature>
<proteinExistence type="predicted"/>
<feature type="transmembrane region" description="Helical" evidence="7">
    <location>
        <begin position="349"/>
        <end position="371"/>
    </location>
</feature>
<accession>A0ABU3FM93</accession>
<dbReference type="InterPro" id="IPR050189">
    <property type="entry name" value="MFS_Efflux_Transporters"/>
</dbReference>
<feature type="transmembrane region" description="Helical" evidence="7">
    <location>
        <begin position="143"/>
        <end position="161"/>
    </location>
</feature>
<feature type="transmembrane region" description="Helical" evidence="7">
    <location>
        <begin position="221"/>
        <end position="247"/>
    </location>
</feature>
<keyword evidence="2" id="KW-0813">Transport</keyword>
<feature type="transmembrane region" description="Helical" evidence="7">
    <location>
        <begin position="105"/>
        <end position="131"/>
    </location>
</feature>
<dbReference type="SUPFAM" id="SSF103473">
    <property type="entry name" value="MFS general substrate transporter"/>
    <property type="match status" value="1"/>
</dbReference>
<keyword evidence="5 7" id="KW-1133">Transmembrane helix</keyword>
<comment type="subcellular location">
    <subcellularLocation>
        <location evidence="1">Cell membrane</location>
        <topology evidence="1">Multi-pass membrane protein</topology>
    </subcellularLocation>
</comment>